<feature type="chain" id="PRO_5029790799" evidence="1">
    <location>
        <begin position="20"/>
        <end position="227"/>
    </location>
</feature>
<dbReference type="KEGG" id="tbk:HF295_05980"/>
<evidence type="ECO:0000313" key="2">
    <source>
        <dbReference type="EMBL" id="QLY40418.1"/>
    </source>
</evidence>
<reference evidence="2 3" key="1">
    <citation type="submission" date="2020-04" db="EMBL/GenBank/DDBJ databases">
        <authorList>
            <person name="Zheng R.K."/>
            <person name="Sun C.M."/>
        </authorList>
    </citation>
    <scope>NUCLEOTIDE SEQUENCE [LARGE SCALE GENOMIC DNA]</scope>
    <source>
        <strain evidence="3">zrk29</strain>
    </source>
</reference>
<accession>A0A7L6N598</accession>
<organism evidence="2 3">
    <name type="scientific">Hujiaoplasma nucleasis</name>
    <dbReference type="NCBI Taxonomy" id="2725268"/>
    <lineage>
        <taxon>Bacteria</taxon>
        <taxon>Bacillati</taxon>
        <taxon>Mycoplasmatota</taxon>
        <taxon>Mollicutes</taxon>
        <taxon>Candidatus Izemoplasmatales</taxon>
        <taxon>Hujiaoplasmataceae</taxon>
        <taxon>Hujiaoplasma</taxon>
    </lineage>
</organism>
<proteinExistence type="predicted"/>
<dbReference type="AlphaFoldDB" id="A0A7L6N598"/>
<sequence>MKKVILLTLSLVLAFTMMACPAVINTAPGFKRIVMIDGEEEMINLRSLNTDTYEKDKAAFETVEANKLEANPEYEVKEFNPLEYYDEYYILYAHPEGEDLIPEDVVTYLLEETDMMAVDYLQDYVEVGLDRNYLDLSDTVILTSFYEIWIDGDDANFDGVVNEEDEQYYGQFMTDEDGNYVYNSGLSRMRRKNVGDITEVAFYVEDNEGKSTSIRGLIVIVENNDEN</sequence>
<evidence type="ECO:0000256" key="1">
    <source>
        <dbReference type="SAM" id="SignalP"/>
    </source>
</evidence>
<keyword evidence="1" id="KW-0732">Signal</keyword>
<protein>
    <submittedName>
        <fullName evidence="2">Uncharacterized protein</fullName>
    </submittedName>
</protein>
<dbReference type="EMBL" id="CP051151">
    <property type="protein sequence ID" value="QLY40418.1"/>
    <property type="molecule type" value="Genomic_DNA"/>
</dbReference>
<keyword evidence="3" id="KW-1185">Reference proteome</keyword>
<gene>
    <name evidence="2" type="ORF">HF295_05980</name>
</gene>
<dbReference type="Proteomes" id="UP000512167">
    <property type="component" value="Chromosome"/>
</dbReference>
<name>A0A7L6N598_9MOLU</name>
<dbReference type="RefSeq" id="WP_312031256.1">
    <property type="nucleotide sequence ID" value="NZ_CP051151.1"/>
</dbReference>
<feature type="signal peptide" evidence="1">
    <location>
        <begin position="1"/>
        <end position="19"/>
    </location>
</feature>
<evidence type="ECO:0000313" key="3">
    <source>
        <dbReference type="Proteomes" id="UP000512167"/>
    </source>
</evidence>
<dbReference type="PROSITE" id="PS51257">
    <property type="entry name" value="PROKAR_LIPOPROTEIN"/>
    <property type="match status" value="1"/>
</dbReference>